<sequence length="512" mass="60213">MSESESSELSDYDELNYGESEDSEEQEENNNYESHSLRSLQRLLVAFRAATNINDDENEKTFAFKITDPTVFNNLIVVCLKYVIEVFDHHLKRENQDLSKTMCTNKKWKTLEPLVKSYLNTIIHMFKQITEDDMIYLIVKESEKIIPYYACLPKLANHYLKQLLEIWGTAKDKTRILAFLNIRKLASISPAPFIDFCLKGIYTTFVQYCKDTTPFTIPSINLMRNCAVEMYGIDFKSSYQSAFRYIRQLAIHLRNSSHKKNDESFNAVYNWQYIHCLDYWSNVLATYCDQERISGENSFQELIYPFVQVSTGTGTFIPLAPYLFDILQSSEIRRNPKPTTLKPLDFMIILKAPKNYLHTRVYQEGIYEKLLELLFEYYSCFCSSIAFPELVIPAIIQIKRHIKHSKNLKFNKQLQQLVEKLEQNSKFIEQHRSQIDFSPNDHARVVKPFSLLNQLFIRFYNKIYFNPQSAFSQNMNQDSTPLGSYVKSNRRLKEKKEKMINLEMQVNYADQS</sequence>
<dbReference type="InterPro" id="IPR005343">
    <property type="entry name" value="Noc2"/>
</dbReference>
<dbReference type="EMBL" id="CAJVPK010000029">
    <property type="protein sequence ID" value="CAG8435032.1"/>
    <property type="molecule type" value="Genomic_DNA"/>
</dbReference>
<organism evidence="5 6">
    <name type="scientific">Diversispora eburnea</name>
    <dbReference type="NCBI Taxonomy" id="1213867"/>
    <lineage>
        <taxon>Eukaryota</taxon>
        <taxon>Fungi</taxon>
        <taxon>Fungi incertae sedis</taxon>
        <taxon>Mucoromycota</taxon>
        <taxon>Glomeromycotina</taxon>
        <taxon>Glomeromycetes</taxon>
        <taxon>Diversisporales</taxon>
        <taxon>Diversisporaceae</taxon>
        <taxon>Diversispora</taxon>
    </lineage>
</organism>
<dbReference type="GO" id="GO:0030691">
    <property type="term" value="C:Noc2p-Noc3p complex"/>
    <property type="evidence" value="ECO:0007669"/>
    <property type="project" value="TreeGrafter"/>
</dbReference>
<comment type="similarity">
    <text evidence="2">Belongs to the NOC2 family.</text>
</comment>
<keyword evidence="6" id="KW-1185">Reference proteome</keyword>
<evidence type="ECO:0000256" key="2">
    <source>
        <dbReference type="ARBA" id="ARBA00005907"/>
    </source>
</evidence>
<evidence type="ECO:0000256" key="3">
    <source>
        <dbReference type="ARBA" id="ARBA00023242"/>
    </source>
</evidence>
<feature type="compositionally biased region" description="Acidic residues" evidence="4">
    <location>
        <begin position="1"/>
        <end position="30"/>
    </location>
</feature>
<dbReference type="PANTHER" id="PTHR12687">
    <property type="entry name" value="NUCLEOLAR COMPLEX 2 AND RAD4-RELATED"/>
    <property type="match status" value="1"/>
</dbReference>
<keyword evidence="3" id="KW-0539">Nucleus</keyword>
<evidence type="ECO:0000313" key="5">
    <source>
        <dbReference type="EMBL" id="CAG8435032.1"/>
    </source>
</evidence>
<evidence type="ECO:0000256" key="1">
    <source>
        <dbReference type="ARBA" id="ARBA00004123"/>
    </source>
</evidence>
<name>A0A9N8V1P1_9GLOM</name>
<proteinExistence type="inferred from homology"/>
<dbReference type="GO" id="GO:0042273">
    <property type="term" value="P:ribosomal large subunit biogenesis"/>
    <property type="evidence" value="ECO:0007669"/>
    <property type="project" value="TreeGrafter"/>
</dbReference>
<reference evidence="5" key="1">
    <citation type="submission" date="2021-06" db="EMBL/GenBank/DDBJ databases">
        <authorList>
            <person name="Kallberg Y."/>
            <person name="Tangrot J."/>
            <person name="Rosling A."/>
        </authorList>
    </citation>
    <scope>NUCLEOTIDE SEQUENCE</scope>
    <source>
        <strain evidence="5">AZ414A</strain>
    </source>
</reference>
<accession>A0A9N8V1P1</accession>
<comment type="caution">
    <text evidence="5">The sequence shown here is derived from an EMBL/GenBank/DDBJ whole genome shotgun (WGS) entry which is preliminary data.</text>
</comment>
<protein>
    <submittedName>
        <fullName evidence="5">7268_t:CDS:1</fullName>
    </submittedName>
</protein>
<dbReference type="Pfam" id="PF03715">
    <property type="entry name" value="Noc2"/>
    <property type="match status" value="1"/>
</dbReference>
<dbReference type="Proteomes" id="UP000789706">
    <property type="component" value="Unassembled WGS sequence"/>
</dbReference>
<dbReference type="OrthoDB" id="10266662at2759"/>
<dbReference type="AlphaFoldDB" id="A0A9N8V1P1"/>
<feature type="region of interest" description="Disordered" evidence="4">
    <location>
        <begin position="1"/>
        <end position="35"/>
    </location>
</feature>
<dbReference type="GO" id="GO:0030690">
    <property type="term" value="C:Noc1p-Noc2p complex"/>
    <property type="evidence" value="ECO:0007669"/>
    <property type="project" value="TreeGrafter"/>
</dbReference>
<gene>
    <name evidence="5" type="ORF">DEBURN_LOCUS815</name>
</gene>
<dbReference type="GO" id="GO:0005730">
    <property type="term" value="C:nucleolus"/>
    <property type="evidence" value="ECO:0007669"/>
    <property type="project" value="TreeGrafter"/>
</dbReference>
<dbReference type="GO" id="GO:0005654">
    <property type="term" value="C:nucleoplasm"/>
    <property type="evidence" value="ECO:0007669"/>
    <property type="project" value="TreeGrafter"/>
</dbReference>
<evidence type="ECO:0000313" key="6">
    <source>
        <dbReference type="Proteomes" id="UP000789706"/>
    </source>
</evidence>
<dbReference type="PANTHER" id="PTHR12687:SF4">
    <property type="entry name" value="NUCLEOLAR COMPLEX PROTEIN 2 HOMOLOG"/>
    <property type="match status" value="1"/>
</dbReference>
<evidence type="ECO:0000256" key="4">
    <source>
        <dbReference type="SAM" id="MobiDB-lite"/>
    </source>
</evidence>
<comment type="subcellular location">
    <subcellularLocation>
        <location evidence="1">Nucleus</location>
    </subcellularLocation>
</comment>